<evidence type="ECO:0000313" key="9">
    <source>
        <dbReference type="Proteomes" id="UP000321103"/>
    </source>
</evidence>
<dbReference type="PANTHER" id="PTHR12001">
    <property type="entry name" value="GERANYLGERANYL PYROPHOSPHATE SYNTHASE"/>
    <property type="match status" value="1"/>
</dbReference>
<dbReference type="PROSITE" id="PS00723">
    <property type="entry name" value="POLYPRENYL_SYNTHASE_1"/>
    <property type="match status" value="1"/>
</dbReference>
<dbReference type="PANTHER" id="PTHR12001:SF85">
    <property type="entry name" value="SHORT CHAIN ISOPRENYL DIPHOSPHATE SYNTHASE"/>
    <property type="match status" value="1"/>
</dbReference>
<protein>
    <recommendedName>
        <fullName evidence="10">Polyprenyl synthetase</fullName>
    </recommendedName>
</protein>
<dbReference type="EMBL" id="BJZS01000065">
    <property type="protein sequence ID" value="GEO95989.1"/>
    <property type="molecule type" value="Genomic_DNA"/>
</dbReference>
<keyword evidence="9" id="KW-1185">Reference proteome</keyword>
<keyword evidence="3 6" id="KW-0808">Transferase</keyword>
<evidence type="ECO:0000256" key="4">
    <source>
        <dbReference type="ARBA" id="ARBA00022723"/>
    </source>
</evidence>
<dbReference type="STRING" id="388357.GCA_001580365_00058"/>
<proteinExistence type="inferred from homology"/>
<dbReference type="AlphaFoldDB" id="A0A512IE70"/>
<comment type="similarity">
    <text evidence="2 6">Belongs to the FPP/GGPP synthase family.</text>
</comment>
<dbReference type="PROSITE" id="PS00444">
    <property type="entry name" value="POLYPRENYL_SYNTHASE_2"/>
    <property type="match status" value="1"/>
</dbReference>
<evidence type="ECO:0000256" key="5">
    <source>
        <dbReference type="ARBA" id="ARBA00022842"/>
    </source>
</evidence>
<feature type="compositionally biased region" description="Polar residues" evidence="7">
    <location>
        <begin position="10"/>
        <end position="21"/>
    </location>
</feature>
<feature type="region of interest" description="Disordered" evidence="7">
    <location>
        <begin position="1"/>
        <end position="85"/>
    </location>
</feature>
<evidence type="ECO:0000256" key="7">
    <source>
        <dbReference type="SAM" id="MobiDB-lite"/>
    </source>
</evidence>
<dbReference type="SUPFAM" id="SSF48576">
    <property type="entry name" value="Terpenoid synthases"/>
    <property type="match status" value="1"/>
</dbReference>
<dbReference type="GO" id="GO:0008299">
    <property type="term" value="P:isoprenoid biosynthetic process"/>
    <property type="evidence" value="ECO:0007669"/>
    <property type="project" value="InterPro"/>
</dbReference>
<keyword evidence="4" id="KW-0479">Metal-binding</keyword>
<evidence type="ECO:0000256" key="6">
    <source>
        <dbReference type="RuleBase" id="RU004466"/>
    </source>
</evidence>
<organism evidence="8 9">
    <name type="scientific">Kocuria turfanensis</name>
    <dbReference type="NCBI Taxonomy" id="388357"/>
    <lineage>
        <taxon>Bacteria</taxon>
        <taxon>Bacillati</taxon>
        <taxon>Actinomycetota</taxon>
        <taxon>Actinomycetes</taxon>
        <taxon>Micrococcales</taxon>
        <taxon>Micrococcaceae</taxon>
        <taxon>Kocuria</taxon>
    </lineage>
</organism>
<dbReference type="Proteomes" id="UP000321103">
    <property type="component" value="Unassembled WGS sequence"/>
</dbReference>
<dbReference type="InterPro" id="IPR033749">
    <property type="entry name" value="Polyprenyl_synt_CS"/>
</dbReference>
<keyword evidence="5" id="KW-0460">Magnesium</keyword>
<evidence type="ECO:0000256" key="3">
    <source>
        <dbReference type="ARBA" id="ARBA00022679"/>
    </source>
</evidence>
<evidence type="ECO:0000256" key="2">
    <source>
        <dbReference type="ARBA" id="ARBA00006706"/>
    </source>
</evidence>
<dbReference type="Gene3D" id="1.10.600.10">
    <property type="entry name" value="Farnesyl Diphosphate Synthase"/>
    <property type="match status" value="1"/>
</dbReference>
<evidence type="ECO:0008006" key="10">
    <source>
        <dbReference type="Google" id="ProtNLM"/>
    </source>
</evidence>
<dbReference type="GO" id="GO:0046872">
    <property type="term" value="F:metal ion binding"/>
    <property type="evidence" value="ECO:0007669"/>
    <property type="project" value="UniProtKB-KW"/>
</dbReference>
<reference evidence="8 9" key="1">
    <citation type="submission" date="2019-07" db="EMBL/GenBank/DDBJ databases">
        <title>Whole genome shotgun sequence of Kocuria turfanensis NBRC 107627.</title>
        <authorList>
            <person name="Hosoyama A."/>
            <person name="Uohara A."/>
            <person name="Ohji S."/>
            <person name="Ichikawa N."/>
        </authorList>
    </citation>
    <scope>NUCLEOTIDE SEQUENCE [LARGE SCALE GENOMIC DNA]</scope>
    <source>
        <strain evidence="8 9">NBRC 107627</strain>
    </source>
</reference>
<dbReference type="CDD" id="cd00685">
    <property type="entry name" value="Trans_IPPS_HT"/>
    <property type="match status" value="1"/>
</dbReference>
<dbReference type="GO" id="GO:0004659">
    <property type="term" value="F:prenyltransferase activity"/>
    <property type="evidence" value="ECO:0007669"/>
    <property type="project" value="InterPro"/>
</dbReference>
<name>A0A512IE70_9MICC</name>
<evidence type="ECO:0000256" key="1">
    <source>
        <dbReference type="ARBA" id="ARBA00001946"/>
    </source>
</evidence>
<dbReference type="InterPro" id="IPR008949">
    <property type="entry name" value="Isoprenoid_synthase_dom_sf"/>
</dbReference>
<dbReference type="InterPro" id="IPR000092">
    <property type="entry name" value="Polyprenyl_synt"/>
</dbReference>
<dbReference type="SFLD" id="SFLDS00005">
    <property type="entry name" value="Isoprenoid_Synthase_Type_I"/>
    <property type="match status" value="1"/>
</dbReference>
<comment type="cofactor">
    <cofactor evidence="1">
        <name>Mg(2+)</name>
        <dbReference type="ChEBI" id="CHEBI:18420"/>
    </cofactor>
</comment>
<gene>
    <name evidence="8" type="ORF">KTU01_21120</name>
</gene>
<sequence length="443" mass="46495">MTAHARQRSSRSFGVSVTAPSSCVRHSIVPGPDIRAPSLGWAQSADGRPARPPPPEIEVVPPMTSPSLPHSSPARADTVPREAPEDAFRAEDGRFVDRLHAELERFFEGQRDVLGAISADTLPLLEAVAGLSSGGKRLRARLCYWGWRAAGGDPEDPAVVRAGAALELFQSAALIHDDVIDRSDTRRGAPSVHRRFEALHAEHGWTLDGPAFGVAAAILSGDLCLSWSEQLFAGAAAPGAARARAVFDLMRSEVMVGQYLDVQGEVAGAGQDRAGAVQRALDVIRYKSAKYSVEHPVVLGAALAGAPEAVLERCSAFALPLGEAFQLRDDVLGVFGDPATTGKPAGDDLREGKRTVLVGYVRRLGDEEQIARLEAALGRADLGESDVAELRAVITGCGALGATEELIDALSAEAFAALDRLGAGPVPLAALRGLAAAAVRRSS</sequence>
<accession>A0A512IE70</accession>
<evidence type="ECO:0000313" key="8">
    <source>
        <dbReference type="EMBL" id="GEO95989.1"/>
    </source>
</evidence>
<dbReference type="Pfam" id="PF00348">
    <property type="entry name" value="polyprenyl_synt"/>
    <property type="match status" value="1"/>
</dbReference>
<comment type="caution">
    <text evidence="8">The sequence shown here is derived from an EMBL/GenBank/DDBJ whole genome shotgun (WGS) entry which is preliminary data.</text>
</comment>